<proteinExistence type="predicted"/>
<organism evidence="1 2">
    <name type="scientific">Cryobacterium cheniae</name>
    <dbReference type="NCBI Taxonomy" id="1259262"/>
    <lineage>
        <taxon>Bacteria</taxon>
        <taxon>Bacillati</taxon>
        <taxon>Actinomycetota</taxon>
        <taxon>Actinomycetes</taxon>
        <taxon>Micrococcales</taxon>
        <taxon>Microbacteriaceae</taxon>
        <taxon>Cryobacterium</taxon>
    </lineage>
</organism>
<dbReference type="OrthoDB" id="3264966at2"/>
<sequence length="486" mass="47331">MPSRRGVALFGARAVAGLVGLGVVVASVGAAALVNWPTVDREPSSITVSPTPSEQQRVCPGPLLALAEDSSQAQGASSVGSAAALFGAHAVAGESGWIEPEATAMAAPDNANTQSFGSPLLLRVPTPPAAAATAPLVTGSQSQIAAGETLGGLAVSGCGEAAGDSWLVGGSTDIGRTSLVLLSNPTTVVATVDLTVFGETGEVDAPGSTGILVQPGTQRVVSLAGLAPNLRSPIVHVQSQGGQVAATLQQSIVRGLEPGGVDFVGSSNGPSESLAIAGVIVSDSAGGDAPAELGGLSDGVTAVRVLVPGTVAATVEVGVTGAVGQAAGASVQVDIQPGVATEVPLTGLAPGTYSLKLTASEPIVAAAQSSAAGSAGRDFAWFASSDTLSDDFLVVAAAGPSPQLNLVNTGSSDVTYTASPETGASLTVTVPAGGSATMPLEQSQRYLVSGGTSTVASVAYSGDGLLGAFTLSQAGPLAAPIRVYPR</sequence>
<protein>
    <recommendedName>
        <fullName evidence="3">Large extracellular alpha-helical protein</fullName>
    </recommendedName>
</protein>
<name>A0A4R8Y0X4_9MICO</name>
<keyword evidence="2" id="KW-1185">Reference proteome</keyword>
<evidence type="ECO:0000313" key="1">
    <source>
        <dbReference type="EMBL" id="TFC84075.1"/>
    </source>
</evidence>
<reference evidence="1 2" key="1">
    <citation type="submission" date="2019-03" db="EMBL/GenBank/DDBJ databases">
        <title>Genomics of glacier-inhabiting Cryobacterium strains.</title>
        <authorList>
            <person name="Liu Q."/>
            <person name="Xin Y.-H."/>
        </authorList>
    </citation>
    <scope>NUCLEOTIDE SEQUENCE [LARGE SCALE GENOMIC DNA]</scope>
    <source>
        <strain evidence="1 2">TMT2-48-2</strain>
    </source>
</reference>
<evidence type="ECO:0000313" key="2">
    <source>
        <dbReference type="Proteomes" id="UP000298433"/>
    </source>
</evidence>
<gene>
    <name evidence="1" type="ORF">E3T23_00715</name>
</gene>
<dbReference type="InterPro" id="IPR043777">
    <property type="entry name" value="DUF5719"/>
</dbReference>
<dbReference type="EMBL" id="SOGN01000007">
    <property type="protein sequence ID" value="TFC84075.1"/>
    <property type="molecule type" value="Genomic_DNA"/>
</dbReference>
<dbReference type="AlphaFoldDB" id="A0A4R8Y0X4"/>
<dbReference type="Proteomes" id="UP000298433">
    <property type="component" value="Unassembled WGS sequence"/>
</dbReference>
<accession>A0A4R8Y0X4</accession>
<dbReference type="RefSeq" id="WP_134368507.1">
    <property type="nucleotide sequence ID" value="NZ_SOGN01000007.1"/>
</dbReference>
<evidence type="ECO:0008006" key="3">
    <source>
        <dbReference type="Google" id="ProtNLM"/>
    </source>
</evidence>
<dbReference type="Pfam" id="PF18986">
    <property type="entry name" value="DUF5719"/>
    <property type="match status" value="1"/>
</dbReference>
<comment type="caution">
    <text evidence="1">The sequence shown here is derived from an EMBL/GenBank/DDBJ whole genome shotgun (WGS) entry which is preliminary data.</text>
</comment>